<gene>
    <name evidence="2" type="ORF">AVDCRST_MAG33-3251</name>
</gene>
<organism evidence="2">
    <name type="scientific">uncultured Thermomicrobiales bacterium</name>
    <dbReference type="NCBI Taxonomy" id="1645740"/>
    <lineage>
        <taxon>Bacteria</taxon>
        <taxon>Pseudomonadati</taxon>
        <taxon>Thermomicrobiota</taxon>
        <taxon>Thermomicrobia</taxon>
        <taxon>Thermomicrobiales</taxon>
        <taxon>environmental samples</taxon>
    </lineage>
</organism>
<dbReference type="AlphaFoldDB" id="A0A6J4VME7"/>
<feature type="compositionally biased region" description="Low complexity" evidence="1">
    <location>
        <begin position="103"/>
        <end position="113"/>
    </location>
</feature>
<proteinExistence type="predicted"/>
<dbReference type="EMBL" id="CADCWK010000409">
    <property type="protein sequence ID" value="CAA9577710.1"/>
    <property type="molecule type" value="Genomic_DNA"/>
</dbReference>
<name>A0A6J4VME7_9BACT</name>
<reference evidence="2" key="1">
    <citation type="submission" date="2020-02" db="EMBL/GenBank/DDBJ databases">
        <authorList>
            <person name="Meier V. D."/>
        </authorList>
    </citation>
    <scope>NUCLEOTIDE SEQUENCE</scope>
    <source>
        <strain evidence="2">AVDCRST_MAG33</strain>
    </source>
</reference>
<protein>
    <submittedName>
        <fullName evidence="2">Uncharacterized protein</fullName>
    </submittedName>
</protein>
<sequence length="166" mass="16979">VPRRDQHADRHDASSGASTTGRPPDRAGAAQPRGEPDAAGPDRDRRRAGTAGVFPRAGWRDLRPLGGRAAGAGPATGADRGPGHPVRPQERGCQGRARGGGLRRLALAGLLAGPQPDRAGLRRPQGTPARGQGAGHQRADDGNRGGPKPGDAGPDPGLPSALRLWL</sequence>
<evidence type="ECO:0000313" key="2">
    <source>
        <dbReference type="EMBL" id="CAA9577710.1"/>
    </source>
</evidence>
<feature type="compositionally biased region" description="Low complexity" evidence="1">
    <location>
        <begin position="64"/>
        <end position="79"/>
    </location>
</feature>
<feature type="non-terminal residue" evidence="2">
    <location>
        <position position="166"/>
    </location>
</feature>
<evidence type="ECO:0000256" key="1">
    <source>
        <dbReference type="SAM" id="MobiDB-lite"/>
    </source>
</evidence>
<feature type="compositionally biased region" description="Basic and acidic residues" evidence="1">
    <location>
        <begin position="34"/>
        <end position="47"/>
    </location>
</feature>
<feature type="compositionally biased region" description="Low complexity" evidence="1">
    <location>
        <begin position="149"/>
        <end position="159"/>
    </location>
</feature>
<feature type="region of interest" description="Disordered" evidence="1">
    <location>
        <begin position="1"/>
        <end position="166"/>
    </location>
</feature>
<feature type="compositionally biased region" description="Basic and acidic residues" evidence="1">
    <location>
        <begin position="1"/>
        <end position="13"/>
    </location>
</feature>
<feature type="non-terminal residue" evidence="2">
    <location>
        <position position="1"/>
    </location>
</feature>
<accession>A0A6J4VME7</accession>